<feature type="compositionally biased region" description="Polar residues" evidence="2">
    <location>
        <begin position="418"/>
        <end position="440"/>
    </location>
</feature>
<dbReference type="OrthoDB" id="79452at2759"/>
<dbReference type="SUPFAM" id="SSF50729">
    <property type="entry name" value="PH domain-like"/>
    <property type="match status" value="1"/>
</dbReference>
<dbReference type="InterPro" id="IPR011993">
    <property type="entry name" value="PH-like_dom_sf"/>
</dbReference>
<keyword evidence="1" id="KW-0343">GTPase activation</keyword>
<dbReference type="GO" id="GO:0005096">
    <property type="term" value="F:GTPase activator activity"/>
    <property type="evidence" value="ECO:0007669"/>
    <property type="project" value="UniProtKB-KW"/>
</dbReference>
<sequence>MSRRQLAVPAAKGGHQESFGSDVSDDEKSKIQPTVSMSTASAAPSLVRRASSKKWYSDSDDEGGAGGENTHANNQIGSMSSLQASSTASSSTTTLNRRASASAFLPSRGGNTPIEKAPPPPALDLSSPTGPPIAPVDKHRPPSVSGFQKLVQKTKIMSPFRSKHSKQLKEDSAPPVNQAHDDVGLAHHPSSLETAISPPSTSSTTPAGGGASLQRRHSSRMMLRASSSEASLAPTPEDEADDAFQQNVMDALSPGRGALGGAIAGVPGSGVLLEGWLRQKQRRGIRGLKSWNSRYFVLFKNPNEMRYYSDVVQSGWGPIPLGELGCISLRSIQRISKPSHPKYKGCRFDITCRLPSATIASNTGDYDEGVFSSGDEDKKDKPAKTTPKAATREFCLVSDSPQTTVTWVTMLDSLLTRSVNSPRPDTVNGRRNSSTNVSNASGGGSLKALVTQNIRQKAVLGGLGAATASAAPLSTPLHQTSPTDARITSGTPTVFTLPHDVVPKAIVLAIEYIFESFPGIETERFYTADPPPPARLQAVVTFFNSCAIEQRKPTRNEWEDVLDVVSAGAVVMVWLEQLEGPIVPVEMYQAFRQVMVEGAHAPFELLRNLKNVLATLPPKPFKMVAFLIFHWNDVTVYETKNKLTAAVLAKLFTRFVFRRHVQDDQLDDGQAGERDLMQSVVEYMITHADVLIDETEAELLE</sequence>
<protein>
    <recommendedName>
        <fullName evidence="6">Rho-GAP domain-containing protein</fullName>
    </recommendedName>
</protein>
<feature type="compositionally biased region" description="Low complexity" evidence="2">
    <location>
        <begin position="78"/>
        <end position="103"/>
    </location>
</feature>
<feature type="compositionally biased region" description="Polar residues" evidence="2">
    <location>
        <begin position="31"/>
        <end position="42"/>
    </location>
</feature>
<gene>
    <name evidence="5" type="ORF">H310_10275</name>
</gene>
<dbReference type="RefSeq" id="XP_008874835.1">
    <property type="nucleotide sequence ID" value="XM_008876613.1"/>
</dbReference>
<dbReference type="Gene3D" id="1.10.555.10">
    <property type="entry name" value="Rho GTPase activation protein"/>
    <property type="match status" value="1"/>
</dbReference>
<evidence type="ECO:0000259" key="4">
    <source>
        <dbReference type="PROSITE" id="PS50238"/>
    </source>
</evidence>
<dbReference type="PROSITE" id="PS50003">
    <property type="entry name" value="PH_DOMAIN"/>
    <property type="match status" value="1"/>
</dbReference>
<dbReference type="SMART" id="SM00233">
    <property type="entry name" value="PH"/>
    <property type="match status" value="1"/>
</dbReference>
<name>A0A024TTC6_9STRA</name>
<dbReference type="PROSITE" id="PS50238">
    <property type="entry name" value="RHOGAP"/>
    <property type="match status" value="1"/>
</dbReference>
<dbReference type="AlphaFoldDB" id="A0A024TTC6"/>
<feature type="compositionally biased region" description="Low complexity" evidence="2">
    <location>
        <begin position="194"/>
        <end position="206"/>
    </location>
</feature>
<feature type="domain" description="PH" evidence="3">
    <location>
        <begin position="270"/>
        <end position="416"/>
    </location>
</feature>
<evidence type="ECO:0000259" key="3">
    <source>
        <dbReference type="PROSITE" id="PS50003"/>
    </source>
</evidence>
<feature type="domain" description="Rho-GAP" evidence="4">
    <location>
        <begin position="495"/>
        <end position="692"/>
    </location>
</feature>
<dbReference type="EMBL" id="KI913976">
    <property type="protein sequence ID" value="ETV96572.1"/>
    <property type="molecule type" value="Genomic_DNA"/>
</dbReference>
<dbReference type="SUPFAM" id="SSF48350">
    <property type="entry name" value="GTPase activation domain, GAP"/>
    <property type="match status" value="1"/>
</dbReference>
<accession>A0A024TTC6</accession>
<dbReference type="InterPro" id="IPR001849">
    <property type="entry name" value="PH_domain"/>
</dbReference>
<evidence type="ECO:0008006" key="6">
    <source>
        <dbReference type="Google" id="ProtNLM"/>
    </source>
</evidence>
<dbReference type="InterPro" id="IPR051025">
    <property type="entry name" value="RhoGAP"/>
</dbReference>
<dbReference type="SMART" id="SM00324">
    <property type="entry name" value="RhoGAP"/>
    <property type="match status" value="1"/>
</dbReference>
<feature type="region of interest" description="Disordered" evidence="2">
    <location>
        <begin position="418"/>
        <end position="442"/>
    </location>
</feature>
<dbReference type="Pfam" id="PF00620">
    <property type="entry name" value="RhoGAP"/>
    <property type="match status" value="1"/>
</dbReference>
<organism evidence="5">
    <name type="scientific">Aphanomyces invadans</name>
    <dbReference type="NCBI Taxonomy" id="157072"/>
    <lineage>
        <taxon>Eukaryota</taxon>
        <taxon>Sar</taxon>
        <taxon>Stramenopiles</taxon>
        <taxon>Oomycota</taxon>
        <taxon>Saprolegniomycetes</taxon>
        <taxon>Saprolegniales</taxon>
        <taxon>Verrucalvaceae</taxon>
        <taxon>Aphanomyces</taxon>
    </lineage>
</organism>
<dbReference type="CDD" id="cd00159">
    <property type="entry name" value="RhoGAP"/>
    <property type="match status" value="1"/>
</dbReference>
<dbReference type="Gene3D" id="2.30.29.30">
    <property type="entry name" value="Pleckstrin-homology domain (PH domain)/Phosphotyrosine-binding domain (PTB)"/>
    <property type="match status" value="1"/>
</dbReference>
<proteinExistence type="predicted"/>
<dbReference type="GO" id="GO:0007165">
    <property type="term" value="P:signal transduction"/>
    <property type="evidence" value="ECO:0007669"/>
    <property type="project" value="InterPro"/>
</dbReference>
<evidence type="ECO:0000256" key="2">
    <source>
        <dbReference type="SAM" id="MobiDB-lite"/>
    </source>
</evidence>
<dbReference type="GeneID" id="20087325"/>
<feature type="region of interest" description="Disordered" evidence="2">
    <location>
        <begin position="1"/>
        <end position="239"/>
    </location>
</feature>
<dbReference type="eggNOG" id="KOG1449">
    <property type="taxonomic scope" value="Eukaryota"/>
</dbReference>
<dbReference type="InterPro" id="IPR000198">
    <property type="entry name" value="RhoGAP_dom"/>
</dbReference>
<dbReference type="PANTHER" id="PTHR15228:SF25">
    <property type="entry name" value="F-BAR DOMAIN-CONTAINING PROTEIN"/>
    <property type="match status" value="1"/>
</dbReference>
<evidence type="ECO:0000313" key="5">
    <source>
        <dbReference type="EMBL" id="ETV96572.1"/>
    </source>
</evidence>
<dbReference type="VEuPathDB" id="FungiDB:H310_10275"/>
<dbReference type="CDD" id="cd00821">
    <property type="entry name" value="PH"/>
    <property type="match status" value="1"/>
</dbReference>
<dbReference type="InterPro" id="IPR008936">
    <property type="entry name" value="Rho_GTPase_activation_prot"/>
</dbReference>
<reference evidence="5" key="1">
    <citation type="submission" date="2013-12" db="EMBL/GenBank/DDBJ databases">
        <title>The Genome Sequence of Aphanomyces invadans NJM9701.</title>
        <authorList>
            <consortium name="The Broad Institute Genomics Platform"/>
            <person name="Russ C."/>
            <person name="Tyler B."/>
            <person name="van West P."/>
            <person name="Dieguez-Uribeondo J."/>
            <person name="Young S.K."/>
            <person name="Zeng Q."/>
            <person name="Gargeya S."/>
            <person name="Fitzgerald M."/>
            <person name="Abouelleil A."/>
            <person name="Alvarado L."/>
            <person name="Chapman S.B."/>
            <person name="Gainer-Dewar J."/>
            <person name="Goldberg J."/>
            <person name="Griggs A."/>
            <person name="Gujja S."/>
            <person name="Hansen M."/>
            <person name="Howarth C."/>
            <person name="Imamovic A."/>
            <person name="Ireland A."/>
            <person name="Larimer J."/>
            <person name="McCowan C."/>
            <person name="Murphy C."/>
            <person name="Pearson M."/>
            <person name="Poon T.W."/>
            <person name="Priest M."/>
            <person name="Roberts A."/>
            <person name="Saif S."/>
            <person name="Shea T."/>
            <person name="Sykes S."/>
            <person name="Wortman J."/>
            <person name="Nusbaum C."/>
            <person name="Birren B."/>
        </authorList>
    </citation>
    <scope>NUCLEOTIDE SEQUENCE [LARGE SCALE GENOMIC DNA]</scope>
    <source>
        <strain evidence="5">NJM9701</strain>
    </source>
</reference>
<evidence type="ECO:0000256" key="1">
    <source>
        <dbReference type="ARBA" id="ARBA00022468"/>
    </source>
</evidence>
<dbReference type="PANTHER" id="PTHR15228">
    <property type="entry name" value="SPERMATHECAL PHYSIOLOGY VARIANT"/>
    <property type="match status" value="1"/>
</dbReference>
<dbReference type="STRING" id="157072.A0A024TTC6"/>